<dbReference type="InterPro" id="IPR052711">
    <property type="entry name" value="Zinc_ADH-like"/>
</dbReference>
<organism evidence="2 3">
    <name type="scientific">Phenylobacterium deserti</name>
    <dbReference type="NCBI Taxonomy" id="1914756"/>
    <lineage>
        <taxon>Bacteria</taxon>
        <taxon>Pseudomonadati</taxon>
        <taxon>Pseudomonadota</taxon>
        <taxon>Alphaproteobacteria</taxon>
        <taxon>Caulobacterales</taxon>
        <taxon>Caulobacteraceae</taxon>
        <taxon>Phenylobacterium</taxon>
    </lineage>
</organism>
<dbReference type="InterPro" id="IPR020843">
    <property type="entry name" value="ER"/>
</dbReference>
<dbReference type="Gene3D" id="3.90.180.10">
    <property type="entry name" value="Medium-chain alcohol dehydrogenases, catalytic domain"/>
    <property type="match status" value="1"/>
</dbReference>
<evidence type="ECO:0000259" key="1">
    <source>
        <dbReference type="SMART" id="SM00829"/>
    </source>
</evidence>
<keyword evidence="3" id="KW-1185">Reference proteome</keyword>
<dbReference type="Gene3D" id="3.40.50.720">
    <property type="entry name" value="NAD(P)-binding Rossmann-like Domain"/>
    <property type="match status" value="1"/>
</dbReference>
<protein>
    <submittedName>
        <fullName evidence="2">NAD(P)-dependent alcohol dehydrogenase</fullName>
    </submittedName>
</protein>
<reference evidence="3" key="1">
    <citation type="submission" date="2018-05" db="EMBL/GenBank/DDBJ databases">
        <authorList>
            <person name="Li X."/>
        </authorList>
    </citation>
    <scope>NUCLEOTIDE SEQUENCE [LARGE SCALE GENOMIC DNA]</scope>
    <source>
        <strain evidence="3">YIM 73061</strain>
    </source>
</reference>
<evidence type="ECO:0000313" key="2">
    <source>
        <dbReference type="EMBL" id="RAK51233.1"/>
    </source>
</evidence>
<dbReference type="Pfam" id="PF08240">
    <property type="entry name" value="ADH_N"/>
    <property type="match status" value="1"/>
</dbReference>
<dbReference type="RefSeq" id="WP_111515769.1">
    <property type="nucleotide sequence ID" value="NZ_QFYR01000004.1"/>
</dbReference>
<dbReference type="InterPro" id="IPR013154">
    <property type="entry name" value="ADH-like_N"/>
</dbReference>
<dbReference type="InterPro" id="IPR036291">
    <property type="entry name" value="NAD(P)-bd_dom_sf"/>
</dbReference>
<dbReference type="Pfam" id="PF00107">
    <property type="entry name" value="ADH_zinc_N"/>
    <property type="match status" value="1"/>
</dbReference>
<dbReference type="CDD" id="cd08276">
    <property type="entry name" value="MDR7"/>
    <property type="match status" value="1"/>
</dbReference>
<dbReference type="PANTHER" id="PTHR45033:SF2">
    <property type="entry name" value="ZINC-TYPE ALCOHOL DEHYDROGENASE-LIKE PROTEIN C1773.06C"/>
    <property type="match status" value="1"/>
</dbReference>
<dbReference type="GO" id="GO:0016491">
    <property type="term" value="F:oxidoreductase activity"/>
    <property type="evidence" value="ECO:0007669"/>
    <property type="project" value="InterPro"/>
</dbReference>
<dbReference type="SUPFAM" id="SSF50129">
    <property type="entry name" value="GroES-like"/>
    <property type="match status" value="1"/>
</dbReference>
<feature type="domain" description="Enoyl reductase (ER)" evidence="1">
    <location>
        <begin position="11"/>
        <end position="333"/>
    </location>
</feature>
<gene>
    <name evidence="2" type="ORF">DJ018_14885</name>
</gene>
<dbReference type="AlphaFoldDB" id="A0A328A976"/>
<accession>A0A328A976</accession>
<proteinExistence type="predicted"/>
<dbReference type="SUPFAM" id="SSF51735">
    <property type="entry name" value="NAD(P)-binding Rossmann-fold domains"/>
    <property type="match status" value="1"/>
</dbReference>
<dbReference type="OrthoDB" id="9805663at2"/>
<name>A0A328A976_9CAUL</name>
<dbReference type="InterPro" id="IPR011032">
    <property type="entry name" value="GroES-like_sf"/>
</dbReference>
<dbReference type="EMBL" id="QFYR01000004">
    <property type="protein sequence ID" value="RAK51233.1"/>
    <property type="molecule type" value="Genomic_DNA"/>
</dbReference>
<dbReference type="SMART" id="SM00829">
    <property type="entry name" value="PKS_ER"/>
    <property type="match status" value="1"/>
</dbReference>
<comment type="caution">
    <text evidence="2">The sequence shown here is derived from an EMBL/GenBank/DDBJ whole genome shotgun (WGS) entry which is preliminary data.</text>
</comment>
<dbReference type="PANTHER" id="PTHR45033">
    <property type="match status" value="1"/>
</dbReference>
<sequence length="335" mass="35074">MRALNVAEPWGIDALQLVETPDPQPGAGEVLVRIRAASLNYRDLKMIGGSYGQPQGVVVPLSDGCGVVEAVGEGVTRVAVGDRVVSNFFPNWIAGPPTPEKIGVALGGPIPGVGRELAVLKEQGVSRVPDFLTDQQAATLPCAALTAWRAMFVDANLQPGDTVVLLGTGGVSIFGLQFARAAGLRTVVTSSSDEKLERAKALGADHLVNYRTTAEWSRAVRQATGGRGADLILEVGGPGTIEQSLQAVRVAGHIAVIGGVAAGGGGIVPGSLIGNSARVQGVYVGSREMFEAMCRAIELHRIEPVVDKVFHWTEAQQAFAAMRDGQHFGKIVLEF</sequence>
<dbReference type="InterPro" id="IPR013149">
    <property type="entry name" value="ADH-like_C"/>
</dbReference>
<dbReference type="Proteomes" id="UP000249725">
    <property type="component" value="Unassembled WGS sequence"/>
</dbReference>
<evidence type="ECO:0000313" key="3">
    <source>
        <dbReference type="Proteomes" id="UP000249725"/>
    </source>
</evidence>